<dbReference type="PANTHER" id="PTHR43539:SF78">
    <property type="entry name" value="FLAVIN-CONTAINING MONOOXYGENASE"/>
    <property type="match status" value="1"/>
</dbReference>
<dbReference type="RefSeq" id="WP_290332584.1">
    <property type="nucleotide sequence ID" value="NZ_JAUFPU010000008.1"/>
</dbReference>
<dbReference type="SUPFAM" id="SSF51905">
    <property type="entry name" value="FAD/NAD(P)-binding domain"/>
    <property type="match status" value="2"/>
</dbReference>
<gene>
    <name evidence="2" type="ORF">QWZ03_10075</name>
</gene>
<dbReference type="EMBL" id="JAUFPU010000008">
    <property type="protein sequence ID" value="MDN3577112.1"/>
    <property type="molecule type" value="Genomic_DNA"/>
</dbReference>
<keyword evidence="1" id="KW-0560">Oxidoreductase</keyword>
<dbReference type="InterPro" id="IPR036188">
    <property type="entry name" value="FAD/NAD-bd_sf"/>
</dbReference>
<keyword evidence="3" id="KW-1185">Reference proteome</keyword>
<dbReference type="Gene3D" id="3.50.50.60">
    <property type="entry name" value="FAD/NAD(P)-binding domain"/>
    <property type="match status" value="1"/>
</dbReference>
<dbReference type="PRINTS" id="PR00368">
    <property type="entry name" value="FADPNR"/>
</dbReference>
<sequence length="357" mass="38860">MEHVDVIIIGAGQAGLAAGYHLQRAGYRFLLLEAGTQASGAWRGYYDSLTLFSPARYSALPGLAFPAAPGHYPSRDEVAGYLEDYARHFDLPIRYGQRVSTVRREGGGFWLQTAEGKGYFARAVIAASGAFGTPFMPSIPGLADFGGRVLHSGNYRDPADFAGQRVVVVGGANSGVQIACELADTADVSLATRRPIRFFPQRVLGLDFHFWLAATGLERTRWLDDQSTPVLDDGRYRRAIKSGKPARRPMFREAVADGVVWADGQRERVDTLLFATGFRPHMPYLADLGVVTPAGLVRQYQGIALDVPGLYFVGLSRQRNFASATLRGVGPDAARLMPHLAAYLQSTKPQSARAWPA</sequence>
<dbReference type="InterPro" id="IPR000960">
    <property type="entry name" value="Flavin_mOase"/>
</dbReference>
<dbReference type="PIRSF" id="PIRSF000332">
    <property type="entry name" value="FMO"/>
    <property type="match status" value="1"/>
</dbReference>
<name>A0ABT8B4C9_9NEIS</name>
<dbReference type="Proteomes" id="UP001180081">
    <property type="component" value="Unassembled WGS sequence"/>
</dbReference>
<dbReference type="PRINTS" id="PR00469">
    <property type="entry name" value="PNDRDTASEII"/>
</dbReference>
<protein>
    <submittedName>
        <fullName evidence="2">NAD(P)-binding domain-containing protein</fullName>
    </submittedName>
</protein>
<evidence type="ECO:0000256" key="1">
    <source>
        <dbReference type="ARBA" id="ARBA00023002"/>
    </source>
</evidence>
<proteinExistence type="predicted"/>
<accession>A0ABT8B4C9</accession>
<dbReference type="PANTHER" id="PTHR43539">
    <property type="entry name" value="FLAVIN-BINDING MONOOXYGENASE-LIKE PROTEIN (AFU_ORTHOLOGUE AFUA_4G09220)"/>
    <property type="match status" value="1"/>
</dbReference>
<reference evidence="2" key="2">
    <citation type="submission" date="2023-06" db="EMBL/GenBank/DDBJ databases">
        <authorList>
            <person name="Lucena T."/>
            <person name="Sun Q."/>
        </authorList>
    </citation>
    <scope>NUCLEOTIDE SEQUENCE</scope>
    <source>
        <strain evidence="2">CECT 7703</strain>
    </source>
</reference>
<dbReference type="Pfam" id="PF13738">
    <property type="entry name" value="Pyr_redox_3"/>
    <property type="match status" value="1"/>
</dbReference>
<comment type="caution">
    <text evidence="2">The sequence shown here is derived from an EMBL/GenBank/DDBJ whole genome shotgun (WGS) entry which is preliminary data.</text>
</comment>
<dbReference type="InterPro" id="IPR050982">
    <property type="entry name" value="Auxin_biosynth/cation_transpt"/>
</dbReference>
<evidence type="ECO:0000313" key="2">
    <source>
        <dbReference type="EMBL" id="MDN3577112.1"/>
    </source>
</evidence>
<organism evidence="2 3">
    <name type="scientific">Chitinimonas viridis</name>
    <dbReference type="NCBI Taxonomy" id="664880"/>
    <lineage>
        <taxon>Bacteria</taxon>
        <taxon>Pseudomonadati</taxon>
        <taxon>Pseudomonadota</taxon>
        <taxon>Betaproteobacteria</taxon>
        <taxon>Neisseriales</taxon>
        <taxon>Chitinibacteraceae</taxon>
        <taxon>Chitinimonas</taxon>
    </lineage>
</organism>
<evidence type="ECO:0000313" key="3">
    <source>
        <dbReference type="Proteomes" id="UP001180081"/>
    </source>
</evidence>
<reference evidence="2" key="1">
    <citation type="journal article" date="2014" name="Int. J. Syst. Evol. Microbiol.">
        <title>Complete genome of a new Firmicutes species belonging to the dominant human colonic microbiota ('Ruminococcus bicirculans') reveals two chromosomes and a selective capacity to utilize plant glucans.</title>
        <authorList>
            <consortium name="NISC Comparative Sequencing Program"/>
            <person name="Wegmann U."/>
            <person name="Louis P."/>
            <person name="Goesmann A."/>
            <person name="Henrissat B."/>
            <person name="Duncan S.H."/>
            <person name="Flint H.J."/>
        </authorList>
    </citation>
    <scope>NUCLEOTIDE SEQUENCE</scope>
    <source>
        <strain evidence="2">CECT 7703</strain>
    </source>
</reference>